<feature type="domain" description="Response regulatory" evidence="16">
    <location>
        <begin position="1159"/>
        <end position="1274"/>
    </location>
</feature>
<dbReference type="SMART" id="SM00448">
    <property type="entry name" value="REC"/>
    <property type="match status" value="1"/>
</dbReference>
<keyword evidence="10" id="KW-0804">Transcription</keyword>
<dbReference type="GO" id="GO:0000155">
    <property type="term" value="F:phosphorelay sensor kinase activity"/>
    <property type="evidence" value="ECO:0007669"/>
    <property type="project" value="InterPro"/>
</dbReference>
<dbReference type="InterPro" id="IPR001789">
    <property type="entry name" value="Sig_transdc_resp-reg_receiver"/>
</dbReference>
<dbReference type="InterPro" id="IPR003661">
    <property type="entry name" value="HisK_dim/P_dom"/>
</dbReference>
<dbReference type="Pfam" id="PF00512">
    <property type="entry name" value="HisKA"/>
    <property type="match status" value="1"/>
</dbReference>
<dbReference type="InterPro" id="IPR003594">
    <property type="entry name" value="HATPase_dom"/>
</dbReference>
<dbReference type="Pfam" id="PF02518">
    <property type="entry name" value="HATPase_c"/>
    <property type="match status" value="1"/>
</dbReference>
<feature type="region of interest" description="Disordered" evidence="12">
    <location>
        <begin position="1410"/>
        <end position="1430"/>
    </location>
</feature>
<keyword evidence="4" id="KW-0808">Transferase</keyword>
<gene>
    <name evidence="17" type="ORF">RVH17_01605</name>
</gene>
<dbReference type="SUPFAM" id="SSF46689">
    <property type="entry name" value="Homeodomain-like"/>
    <property type="match status" value="1"/>
</dbReference>
<feature type="domain" description="Histidine kinase" evidence="15">
    <location>
        <begin position="866"/>
        <end position="1083"/>
    </location>
</feature>
<dbReference type="SUPFAM" id="SSF55874">
    <property type="entry name" value="ATPase domain of HSP90 chaperone/DNA topoisomerase II/histidine kinase"/>
    <property type="match status" value="1"/>
</dbReference>
<dbReference type="Gene3D" id="2.130.10.10">
    <property type="entry name" value="YVTN repeat-like/Quinoprotein amine dehydrogenase"/>
    <property type="match status" value="2"/>
</dbReference>
<dbReference type="InterPro" id="IPR015943">
    <property type="entry name" value="WD40/YVTN_repeat-like_dom_sf"/>
</dbReference>
<keyword evidence="8" id="KW-0902">Two-component regulatory system</keyword>
<evidence type="ECO:0000256" key="9">
    <source>
        <dbReference type="ARBA" id="ARBA00023015"/>
    </source>
</evidence>
<evidence type="ECO:0000256" key="10">
    <source>
        <dbReference type="ARBA" id="ARBA00023163"/>
    </source>
</evidence>
<dbReference type="EMBL" id="JAWDES010000003">
    <property type="protein sequence ID" value="MDU0258823.1"/>
    <property type="molecule type" value="Genomic_DNA"/>
</dbReference>
<dbReference type="InterPro" id="IPR036097">
    <property type="entry name" value="HisK_dim/P_sf"/>
</dbReference>
<proteinExistence type="predicted"/>
<dbReference type="Gene3D" id="2.60.40.10">
    <property type="entry name" value="Immunoglobulins"/>
    <property type="match status" value="1"/>
</dbReference>
<dbReference type="EC" id="2.7.13.3" evidence="2"/>
<dbReference type="SUPFAM" id="SSF63829">
    <property type="entry name" value="Calcium-dependent phosphotriesterase"/>
    <property type="match status" value="1"/>
</dbReference>
<dbReference type="Pfam" id="PF07495">
    <property type="entry name" value="Y_Y_Y"/>
    <property type="match status" value="1"/>
</dbReference>
<dbReference type="PANTHER" id="PTHR43547">
    <property type="entry name" value="TWO-COMPONENT HISTIDINE KINASE"/>
    <property type="match status" value="1"/>
</dbReference>
<dbReference type="SMART" id="SM00342">
    <property type="entry name" value="HTH_ARAC"/>
    <property type="match status" value="1"/>
</dbReference>
<evidence type="ECO:0000256" key="5">
    <source>
        <dbReference type="ARBA" id="ARBA00022741"/>
    </source>
</evidence>
<organism evidence="17 18">
    <name type="scientific">Alistipes finegoldii</name>
    <dbReference type="NCBI Taxonomy" id="214856"/>
    <lineage>
        <taxon>Bacteria</taxon>
        <taxon>Pseudomonadati</taxon>
        <taxon>Bacteroidota</taxon>
        <taxon>Bacteroidia</taxon>
        <taxon>Bacteroidales</taxon>
        <taxon>Rikenellaceae</taxon>
        <taxon>Alistipes</taxon>
    </lineage>
</organism>
<evidence type="ECO:0000313" key="17">
    <source>
        <dbReference type="EMBL" id="MDU0258823.1"/>
    </source>
</evidence>
<dbReference type="SUPFAM" id="SSF47384">
    <property type="entry name" value="Homodimeric domain of signal transducing histidine kinase"/>
    <property type="match status" value="1"/>
</dbReference>
<dbReference type="CDD" id="cd00082">
    <property type="entry name" value="HisKA"/>
    <property type="match status" value="1"/>
</dbReference>
<protein>
    <recommendedName>
        <fullName evidence="2">histidine kinase</fullName>
        <ecNumber evidence="2">2.7.13.3</ecNumber>
    </recommendedName>
</protein>
<dbReference type="RefSeq" id="WP_014774948.1">
    <property type="nucleotide sequence ID" value="NZ_CAKMWW010000002.1"/>
</dbReference>
<dbReference type="Gene3D" id="1.10.10.60">
    <property type="entry name" value="Homeodomain-like"/>
    <property type="match status" value="1"/>
</dbReference>
<dbReference type="InterPro" id="IPR011123">
    <property type="entry name" value="Y_Y_Y"/>
</dbReference>
<accession>A0AAE4RVX9</accession>
<dbReference type="SMART" id="SM00387">
    <property type="entry name" value="HATPase_c"/>
    <property type="match status" value="1"/>
</dbReference>
<evidence type="ECO:0000256" key="8">
    <source>
        <dbReference type="ARBA" id="ARBA00023012"/>
    </source>
</evidence>
<dbReference type="GO" id="GO:0003700">
    <property type="term" value="F:DNA-binding transcription factor activity"/>
    <property type="evidence" value="ECO:0007669"/>
    <property type="project" value="InterPro"/>
</dbReference>
<keyword evidence="6" id="KW-0418">Kinase</keyword>
<evidence type="ECO:0000256" key="1">
    <source>
        <dbReference type="ARBA" id="ARBA00000085"/>
    </source>
</evidence>
<evidence type="ECO:0000256" key="12">
    <source>
        <dbReference type="SAM" id="MobiDB-lite"/>
    </source>
</evidence>
<comment type="caution">
    <text evidence="17">The sequence shown here is derived from an EMBL/GenBank/DDBJ whole genome shotgun (WGS) entry which is preliminary data.</text>
</comment>
<dbReference type="Pfam" id="PF00072">
    <property type="entry name" value="Response_reg"/>
    <property type="match status" value="1"/>
</dbReference>
<dbReference type="Pfam" id="PF07494">
    <property type="entry name" value="Reg_prop"/>
    <property type="match status" value="2"/>
</dbReference>
<feature type="domain" description="HTH araC/xylS-type" evidence="14">
    <location>
        <begin position="1306"/>
        <end position="1406"/>
    </location>
</feature>
<keyword evidence="7" id="KW-0067">ATP-binding</keyword>
<dbReference type="SMART" id="SM00388">
    <property type="entry name" value="HisKA"/>
    <property type="match status" value="1"/>
</dbReference>
<comment type="catalytic activity">
    <reaction evidence="1">
        <text>ATP + protein L-histidine = ADP + protein N-phospho-L-histidine.</text>
        <dbReference type="EC" id="2.7.13.3"/>
    </reaction>
</comment>
<evidence type="ECO:0000256" key="4">
    <source>
        <dbReference type="ARBA" id="ARBA00022679"/>
    </source>
</evidence>
<dbReference type="Gene3D" id="1.10.287.130">
    <property type="match status" value="1"/>
</dbReference>
<evidence type="ECO:0000256" key="7">
    <source>
        <dbReference type="ARBA" id="ARBA00022840"/>
    </source>
</evidence>
<dbReference type="SUPFAM" id="SSF50998">
    <property type="entry name" value="Quinoprotein alcohol dehydrogenase-like"/>
    <property type="match status" value="1"/>
</dbReference>
<evidence type="ECO:0000256" key="3">
    <source>
        <dbReference type="ARBA" id="ARBA00022553"/>
    </source>
</evidence>
<sequence>MRFIPSILRSFPFNVMLYFVGFLSPPLPAAAASYDRIQTLSMDEGLPHSDVNAITQDRDGYLWFATFSGLSKYDGYRLQTFRTDNSDLTSDRILCLFVARDSSLYIGTESGGLNRYDPVSETIFPVAEEPTTSADQVINNIFEDRKGTVWVCRNDGLGYLTLRGATTYLHVKNRWRGFYIQCGTALDSCRLLLSTDAGPVIYNPETEEIQNILRDEIKTRCFSMQSFADGKIALSGGWGVRIYDPKTDDLQRICDFSSRVTTQDNHGNIWVGSFNRGLYKYDRNGIKIVHYHPKLPIPHAVNSFEISALFEDRSGVLWIGTIGGGLSRLNVVEKHIECYTEAQGLCENRIITFLEARDGILWVSTHGGINLFNRSSATFRELRINGLPSIQFATVSAFFMAENGDIWLGTWDKGLWVIDSRDIDRAIQTGQVRARQLKHPVIDGELSVFRIVEDRDRHLWISSNRGCFEYIPSHGDFKTGQWINYTHNGDDPNSLCSNFTTDIYPDTVTDNKTIWIGTRSGLNRIVFDADGKANCQRIELAATNARERKVCSSDAFISTIHCDRKEGGGLWIATIGEGLFLMTEGRCGGKTPRFSCFDTSNSRFFNNELESLQEDDHGAFWIGGYGITRFDPRDHSIRHFTVKDQLQSNSFKIWASYRLRNGEMVFGGVKGFNIFHPDSITDNDIRPRTAISRLKIRNQTVSAGDSVCGRVVLPRAINRLNKLDLSYNCNNLTFEFSAFAYVDPKYNTYKYRMENFDTDWNYTSGLSPQAVYTNLRPGSYRLVVYASNEDGYWSQAPAVLEITIRPPVYATRLAWLCYIALTILFLYRWHRRSLRKLQERHQIELERNKYYEEQKSSANMLQFYTDIAHELKTPLSLITAPVEELLLNPHIGKTTRNRLELVNRNAGALKTLLEQILDLRKYESHKMELAAVQTDASEFLRGIAELFKPLADQLQIQFSQEIPNDPLILWIDRRKMEIVIANLLYNAFKYSRKSSGKVNLVCEEQQLSVTISVEDNGIGIARDEQSRIFERFYQARNNNSPQKSIGIGLSLVKHIVTLHHGEIEVASELNVGSLFRVRIPKGCAHLAPEQIKDSDKVPGRPFQNLPIGMDSALSDFGDDQFESEMAAETAIGNDRGMQCGLLEENTRHGAAASDGKRVSILVAEDNTALRDYLRSALENRYNVSTARNGEEAYCQAINEQPDLVLTDIVMPGMSGIELCRKIKENSRTSAIGVILLTAHNLQNYEVSGYRVGADAYVAKPFSLEVLFSRIDNLVARQNKIHKNSQPIKEIPISEVAVEKSEDLFLVKCTETIETEIADPRFDVLQLCRKIGVSRSQLYRRILALTGLTPIQFIRSIRLKHAASFLAQDGTLPVNEVMYRVGYTNLSHFAKIFHEEFGLYPKEFALRNRSKTGKVDSASEIFSKNEPETQK</sequence>
<dbReference type="PRINTS" id="PR00344">
    <property type="entry name" value="BCTRLSENSOR"/>
</dbReference>
<dbReference type="InterPro" id="IPR013783">
    <property type="entry name" value="Ig-like_fold"/>
</dbReference>
<dbReference type="OMA" id="KEIMYMT"/>
<evidence type="ECO:0000256" key="13">
    <source>
        <dbReference type="SAM" id="SignalP"/>
    </source>
</evidence>
<dbReference type="FunFam" id="3.30.565.10:FF:000037">
    <property type="entry name" value="Hybrid sensor histidine kinase/response regulator"/>
    <property type="match status" value="1"/>
</dbReference>
<dbReference type="InterPro" id="IPR009057">
    <property type="entry name" value="Homeodomain-like_sf"/>
</dbReference>
<dbReference type="GO" id="GO:0043565">
    <property type="term" value="F:sequence-specific DNA binding"/>
    <property type="evidence" value="ECO:0007669"/>
    <property type="project" value="InterPro"/>
</dbReference>
<evidence type="ECO:0000259" key="14">
    <source>
        <dbReference type="PROSITE" id="PS01124"/>
    </source>
</evidence>
<evidence type="ECO:0000313" key="18">
    <source>
        <dbReference type="Proteomes" id="UP001181347"/>
    </source>
</evidence>
<evidence type="ECO:0000256" key="11">
    <source>
        <dbReference type="PROSITE-ProRule" id="PRU00169"/>
    </source>
</evidence>
<dbReference type="PROSITE" id="PS50110">
    <property type="entry name" value="RESPONSE_REGULATORY"/>
    <property type="match status" value="1"/>
</dbReference>
<dbReference type="InterPro" id="IPR011006">
    <property type="entry name" value="CheY-like_superfamily"/>
</dbReference>
<dbReference type="CDD" id="cd00075">
    <property type="entry name" value="HATPase"/>
    <property type="match status" value="1"/>
</dbReference>
<dbReference type="InterPro" id="IPR018060">
    <property type="entry name" value="HTH_AraC"/>
</dbReference>
<dbReference type="InterPro" id="IPR011110">
    <property type="entry name" value="Reg_prop"/>
</dbReference>
<name>A0AAE4RVX9_9BACT</name>
<dbReference type="PROSITE" id="PS01124">
    <property type="entry name" value="HTH_ARAC_FAMILY_2"/>
    <property type="match status" value="1"/>
</dbReference>
<evidence type="ECO:0000259" key="15">
    <source>
        <dbReference type="PROSITE" id="PS50109"/>
    </source>
</evidence>
<dbReference type="SUPFAM" id="SSF52172">
    <property type="entry name" value="CheY-like"/>
    <property type="match status" value="1"/>
</dbReference>
<dbReference type="InterPro" id="IPR004358">
    <property type="entry name" value="Sig_transdc_His_kin-like_C"/>
</dbReference>
<dbReference type="Pfam" id="PF12833">
    <property type="entry name" value="HTH_18"/>
    <property type="match status" value="1"/>
</dbReference>
<keyword evidence="9" id="KW-0805">Transcription regulation</keyword>
<evidence type="ECO:0000256" key="6">
    <source>
        <dbReference type="ARBA" id="ARBA00022777"/>
    </source>
</evidence>
<keyword evidence="13" id="KW-0732">Signal</keyword>
<keyword evidence="3 11" id="KW-0597">Phosphoprotein</keyword>
<dbReference type="Gene3D" id="3.30.565.10">
    <property type="entry name" value="Histidine kinase-like ATPase, C-terminal domain"/>
    <property type="match status" value="1"/>
</dbReference>
<dbReference type="Gene3D" id="3.40.50.2300">
    <property type="match status" value="1"/>
</dbReference>
<reference evidence="17" key="1">
    <citation type="submission" date="2023-10" db="EMBL/GenBank/DDBJ databases">
        <title>Genome Sequence of the Bacteria from From Gut Wall in Crohn's Disease.</title>
        <authorList>
            <person name="Rodriguez-Palacios A."/>
        </authorList>
    </citation>
    <scope>NUCLEOTIDE SEQUENCE</scope>
    <source>
        <strain evidence="17">CavFT-hAR58</strain>
    </source>
</reference>
<feature type="chain" id="PRO_5042096286" description="histidine kinase" evidence="13">
    <location>
        <begin position="32"/>
        <end position="1430"/>
    </location>
</feature>
<dbReference type="InterPro" id="IPR011047">
    <property type="entry name" value="Quinoprotein_ADH-like_sf"/>
</dbReference>
<dbReference type="PANTHER" id="PTHR43547:SF2">
    <property type="entry name" value="HYBRID SIGNAL TRANSDUCTION HISTIDINE KINASE C"/>
    <property type="match status" value="1"/>
</dbReference>
<evidence type="ECO:0000256" key="2">
    <source>
        <dbReference type="ARBA" id="ARBA00012438"/>
    </source>
</evidence>
<dbReference type="InterPro" id="IPR036890">
    <property type="entry name" value="HATPase_C_sf"/>
</dbReference>
<feature type="modified residue" description="4-aspartylphosphate" evidence="11">
    <location>
        <position position="1207"/>
    </location>
</feature>
<evidence type="ECO:0000259" key="16">
    <source>
        <dbReference type="PROSITE" id="PS50110"/>
    </source>
</evidence>
<dbReference type="Proteomes" id="UP001181347">
    <property type="component" value="Unassembled WGS sequence"/>
</dbReference>
<feature type="signal peptide" evidence="13">
    <location>
        <begin position="1"/>
        <end position="31"/>
    </location>
</feature>
<keyword evidence="5" id="KW-0547">Nucleotide-binding</keyword>
<dbReference type="CDD" id="cd17574">
    <property type="entry name" value="REC_OmpR"/>
    <property type="match status" value="1"/>
</dbReference>
<dbReference type="PROSITE" id="PS50109">
    <property type="entry name" value="HIS_KIN"/>
    <property type="match status" value="1"/>
</dbReference>
<dbReference type="GO" id="GO:0005524">
    <property type="term" value="F:ATP binding"/>
    <property type="evidence" value="ECO:0007669"/>
    <property type="project" value="UniProtKB-KW"/>
</dbReference>
<dbReference type="InterPro" id="IPR005467">
    <property type="entry name" value="His_kinase_dom"/>
</dbReference>